<name>A0AAE1AXR3_9GAST</name>
<gene>
    <name evidence="1" type="ORF">RRG08_054441</name>
</gene>
<proteinExistence type="predicted"/>
<dbReference type="AlphaFoldDB" id="A0AAE1AXR3"/>
<organism evidence="1 2">
    <name type="scientific">Elysia crispata</name>
    <name type="common">lettuce slug</name>
    <dbReference type="NCBI Taxonomy" id="231223"/>
    <lineage>
        <taxon>Eukaryota</taxon>
        <taxon>Metazoa</taxon>
        <taxon>Spiralia</taxon>
        <taxon>Lophotrochozoa</taxon>
        <taxon>Mollusca</taxon>
        <taxon>Gastropoda</taxon>
        <taxon>Heterobranchia</taxon>
        <taxon>Euthyneura</taxon>
        <taxon>Panpulmonata</taxon>
        <taxon>Sacoglossa</taxon>
        <taxon>Placobranchoidea</taxon>
        <taxon>Plakobranchidae</taxon>
        <taxon>Elysia</taxon>
    </lineage>
</organism>
<protein>
    <submittedName>
        <fullName evidence="1">Uncharacterized protein</fullName>
    </submittedName>
</protein>
<accession>A0AAE1AXR3</accession>
<evidence type="ECO:0000313" key="2">
    <source>
        <dbReference type="Proteomes" id="UP001283361"/>
    </source>
</evidence>
<comment type="caution">
    <text evidence="1">The sequence shown here is derived from an EMBL/GenBank/DDBJ whole genome shotgun (WGS) entry which is preliminary data.</text>
</comment>
<dbReference type="EMBL" id="JAWDGP010001092">
    <property type="protein sequence ID" value="KAK3794802.1"/>
    <property type="molecule type" value="Genomic_DNA"/>
</dbReference>
<dbReference type="Proteomes" id="UP001283361">
    <property type="component" value="Unassembled WGS sequence"/>
</dbReference>
<reference evidence="1" key="1">
    <citation type="journal article" date="2023" name="G3 (Bethesda)">
        <title>A reference genome for the long-term kleptoplast-retaining sea slug Elysia crispata morphotype clarki.</title>
        <authorList>
            <person name="Eastman K.E."/>
            <person name="Pendleton A.L."/>
            <person name="Shaikh M.A."/>
            <person name="Suttiyut T."/>
            <person name="Ogas R."/>
            <person name="Tomko P."/>
            <person name="Gavelis G."/>
            <person name="Widhalm J.R."/>
            <person name="Wisecaver J.H."/>
        </authorList>
    </citation>
    <scope>NUCLEOTIDE SEQUENCE</scope>
    <source>
        <strain evidence="1">ECLA1</strain>
    </source>
</reference>
<sequence length="152" mass="16685">MRKGETTVTSPLVLDNHDCLSSSERGSVASDSRRIKLVFKTTEPFRLPHLVFRQADPIRLKLPFNASQSFNILFSSLTQRVGNYLPLMTTPAPPNATPPTPSDARLLRGAIRHIPSRDVTCTKGGYQCCISGSTSVPRGQLPYPGVDLSYLD</sequence>
<evidence type="ECO:0000313" key="1">
    <source>
        <dbReference type="EMBL" id="KAK3794802.1"/>
    </source>
</evidence>
<keyword evidence="2" id="KW-1185">Reference proteome</keyword>